<dbReference type="InterPro" id="IPR008927">
    <property type="entry name" value="6-PGluconate_DH-like_C_sf"/>
</dbReference>
<evidence type="ECO:0000259" key="6">
    <source>
        <dbReference type="Pfam" id="PF14833"/>
    </source>
</evidence>
<dbReference type="GO" id="GO:0050661">
    <property type="term" value="F:NADP binding"/>
    <property type="evidence" value="ECO:0007669"/>
    <property type="project" value="InterPro"/>
</dbReference>
<dbReference type="InterPro" id="IPR051265">
    <property type="entry name" value="HIBADH-related_NP60_sf"/>
</dbReference>
<dbReference type="Gene3D" id="3.40.50.720">
    <property type="entry name" value="NAD(P)-binding Rossmann-like Domain"/>
    <property type="match status" value="1"/>
</dbReference>
<evidence type="ECO:0000313" key="8">
    <source>
        <dbReference type="Proteomes" id="UP000076555"/>
    </source>
</evidence>
<dbReference type="PANTHER" id="PTHR43580">
    <property type="entry name" value="OXIDOREDUCTASE GLYR1-RELATED"/>
    <property type="match status" value="1"/>
</dbReference>
<protein>
    <submittedName>
        <fullName evidence="7">Hydroxyacid dehydrogenase</fullName>
    </submittedName>
</protein>
<dbReference type="AlphaFoldDB" id="A0A161VUA2"/>
<dbReference type="Gene3D" id="1.10.1040.10">
    <property type="entry name" value="N-(1-d-carboxylethyl)-l-norvaline Dehydrogenase, domain 2"/>
    <property type="match status" value="1"/>
</dbReference>
<evidence type="ECO:0000259" key="5">
    <source>
        <dbReference type="Pfam" id="PF03446"/>
    </source>
</evidence>
<dbReference type="PIRSF" id="PIRSF000103">
    <property type="entry name" value="HIBADH"/>
    <property type="match status" value="1"/>
</dbReference>
<feature type="active site" evidence="4">
    <location>
        <position position="168"/>
    </location>
</feature>
<name>A0A161VUA2_NODSP</name>
<dbReference type="Pfam" id="PF03446">
    <property type="entry name" value="NAD_binding_2"/>
    <property type="match status" value="1"/>
</dbReference>
<dbReference type="GO" id="GO:0051287">
    <property type="term" value="F:NAD binding"/>
    <property type="evidence" value="ECO:0007669"/>
    <property type="project" value="InterPro"/>
</dbReference>
<dbReference type="InterPro" id="IPR029154">
    <property type="entry name" value="HIBADH-like_NADP-bd"/>
</dbReference>
<comment type="caution">
    <text evidence="7">The sequence shown here is derived from an EMBL/GenBank/DDBJ whole genome shotgun (WGS) entry which is preliminary data.</text>
</comment>
<evidence type="ECO:0000256" key="1">
    <source>
        <dbReference type="ARBA" id="ARBA00009080"/>
    </source>
</evidence>
<dbReference type="EMBL" id="LWAJ01000059">
    <property type="protein sequence ID" value="KZL50915.1"/>
    <property type="molecule type" value="Genomic_DNA"/>
</dbReference>
<dbReference type="Pfam" id="PF14833">
    <property type="entry name" value="NAD_binding_11"/>
    <property type="match status" value="1"/>
</dbReference>
<sequence>MKVAFLGTGLMGLPMAQRLLAANIELVAYNRTPEKLAPLQAAGAEIATHPRQAIRAADCIILMLTNAAAIYHVLLSDTSWRTLEGRTVIQMGTITPTESQEIRDAVIGGGGEYMEAPVLGSIPEAKAGKLIVMVGAKPEQYQRHLKLLQNFGSEPVLVGSVGAAAGVKLALNQLIASLTTSFALSLAFVERQGIDIDLFMQILRESSLYAPTFDKKMRRMLDGNYTNPNFPTKHLLKDTDLFISEAKSLGLDLSSIEAVRQLVQTAVKMSFGNDDYSSIFSAISQWGEGVGE</sequence>
<dbReference type="PANTHER" id="PTHR43580:SF9">
    <property type="entry name" value="GLYOXYLATE_SUCCINIC SEMIALDEHYDE REDUCTASE 1"/>
    <property type="match status" value="1"/>
</dbReference>
<comment type="similarity">
    <text evidence="1">Belongs to the HIBADH-related family.</text>
</comment>
<feature type="domain" description="3-hydroxyisobutyrate dehydrogenase-like NAD-binding" evidence="6">
    <location>
        <begin position="162"/>
        <end position="280"/>
    </location>
</feature>
<evidence type="ECO:0000313" key="7">
    <source>
        <dbReference type="EMBL" id="KZL50915.1"/>
    </source>
</evidence>
<reference evidence="7 8" key="1">
    <citation type="submission" date="2016-04" db="EMBL/GenBank/DDBJ databases">
        <title>Draft Genome Assembly of the Bloom-forming Cyanobacterium Nodularia spumigena Strain CENA596 in Shrimp Production Ponds.</title>
        <authorList>
            <person name="Popin R.V."/>
            <person name="Rigonato J."/>
            <person name="Abreu V.A."/>
            <person name="Andreote A.P."/>
            <person name="Silveira S.B."/>
            <person name="Odebrecht C."/>
            <person name="Fiore M.F."/>
        </authorList>
    </citation>
    <scope>NUCLEOTIDE SEQUENCE [LARGE SCALE GENOMIC DNA]</scope>
    <source>
        <strain evidence="7 8">CENA596</strain>
    </source>
</reference>
<dbReference type="InterPro" id="IPR015815">
    <property type="entry name" value="HIBADH-related"/>
</dbReference>
<gene>
    <name evidence="7" type="ORF">A2T98_05015</name>
</gene>
<dbReference type="InterPro" id="IPR013328">
    <property type="entry name" value="6PGD_dom2"/>
</dbReference>
<accession>A0A161VUA2</accession>
<organism evidence="7 8">
    <name type="scientific">Nodularia spumigena CENA596</name>
    <dbReference type="NCBI Taxonomy" id="1819295"/>
    <lineage>
        <taxon>Bacteria</taxon>
        <taxon>Bacillati</taxon>
        <taxon>Cyanobacteriota</taxon>
        <taxon>Cyanophyceae</taxon>
        <taxon>Nostocales</taxon>
        <taxon>Nodulariaceae</taxon>
        <taxon>Nodularia</taxon>
    </lineage>
</organism>
<proteinExistence type="inferred from homology"/>
<evidence type="ECO:0000256" key="3">
    <source>
        <dbReference type="ARBA" id="ARBA00023027"/>
    </source>
</evidence>
<dbReference type="InterPro" id="IPR036291">
    <property type="entry name" value="NAD(P)-bd_dom_sf"/>
</dbReference>
<evidence type="ECO:0000256" key="4">
    <source>
        <dbReference type="PIRSR" id="PIRSR000103-1"/>
    </source>
</evidence>
<keyword evidence="2" id="KW-0560">Oxidoreductase</keyword>
<dbReference type="SUPFAM" id="SSF48179">
    <property type="entry name" value="6-phosphogluconate dehydrogenase C-terminal domain-like"/>
    <property type="match status" value="1"/>
</dbReference>
<evidence type="ECO:0000256" key="2">
    <source>
        <dbReference type="ARBA" id="ARBA00023002"/>
    </source>
</evidence>
<feature type="domain" description="6-phosphogluconate dehydrogenase NADP-binding" evidence="5">
    <location>
        <begin position="2"/>
        <end position="156"/>
    </location>
</feature>
<dbReference type="OrthoDB" id="9786703at2"/>
<dbReference type="InterPro" id="IPR006115">
    <property type="entry name" value="6PGDH_NADP-bd"/>
</dbReference>
<dbReference type="Proteomes" id="UP000076555">
    <property type="component" value="Unassembled WGS sequence"/>
</dbReference>
<dbReference type="GO" id="GO:0016491">
    <property type="term" value="F:oxidoreductase activity"/>
    <property type="evidence" value="ECO:0007669"/>
    <property type="project" value="UniProtKB-KW"/>
</dbReference>
<dbReference type="SUPFAM" id="SSF51735">
    <property type="entry name" value="NAD(P)-binding Rossmann-fold domains"/>
    <property type="match status" value="1"/>
</dbReference>
<keyword evidence="3" id="KW-0520">NAD</keyword>
<dbReference type="RefSeq" id="WP_063871828.1">
    <property type="nucleotide sequence ID" value="NZ_CAWMRI010000059.1"/>
</dbReference>